<organism evidence="1 2">
    <name type="scientific">Lentinula aff. lateritia</name>
    <dbReference type="NCBI Taxonomy" id="2804960"/>
    <lineage>
        <taxon>Eukaryota</taxon>
        <taxon>Fungi</taxon>
        <taxon>Dikarya</taxon>
        <taxon>Basidiomycota</taxon>
        <taxon>Agaricomycotina</taxon>
        <taxon>Agaricomycetes</taxon>
        <taxon>Agaricomycetidae</taxon>
        <taxon>Agaricales</taxon>
        <taxon>Marasmiineae</taxon>
        <taxon>Omphalotaceae</taxon>
        <taxon>Lentinula</taxon>
    </lineage>
</organism>
<protein>
    <submittedName>
        <fullName evidence="1">Uncharacterized protein</fullName>
    </submittedName>
</protein>
<name>A0ACC1TS61_9AGAR</name>
<reference evidence="1" key="1">
    <citation type="submission" date="2022-09" db="EMBL/GenBank/DDBJ databases">
        <title>A Global Phylogenomic Analysis of the Shiitake Genus Lentinula.</title>
        <authorList>
            <consortium name="DOE Joint Genome Institute"/>
            <person name="Sierra-Patev S."/>
            <person name="Min B."/>
            <person name="Naranjo-Ortiz M."/>
            <person name="Looney B."/>
            <person name="Konkel Z."/>
            <person name="Slot J.C."/>
            <person name="Sakamoto Y."/>
            <person name="Steenwyk J.L."/>
            <person name="Rokas A."/>
            <person name="Carro J."/>
            <person name="Camarero S."/>
            <person name="Ferreira P."/>
            <person name="Molpeceres G."/>
            <person name="Ruiz-Duenas F.J."/>
            <person name="Serrano A."/>
            <person name="Henrissat B."/>
            <person name="Drula E."/>
            <person name="Hughes K.W."/>
            <person name="Mata J.L."/>
            <person name="Ishikawa N.K."/>
            <person name="Vargas-Isla R."/>
            <person name="Ushijima S."/>
            <person name="Smith C.A."/>
            <person name="Ahrendt S."/>
            <person name="Andreopoulos W."/>
            <person name="He G."/>
            <person name="Labutti K."/>
            <person name="Lipzen A."/>
            <person name="Ng V."/>
            <person name="Riley R."/>
            <person name="Sandor L."/>
            <person name="Barry K."/>
            <person name="Martinez A.T."/>
            <person name="Xiao Y."/>
            <person name="Gibbons J.G."/>
            <person name="Terashima K."/>
            <person name="Grigoriev I.V."/>
            <person name="Hibbett D.S."/>
        </authorList>
    </citation>
    <scope>NUCLEOTIDE SEQUENCE</scope>
    <source>
        <strain evidence="1">TMI1499</strain>
    </source>
</reference>
<keyword evidence="2" id="KW-1185">Reference proteome</keyword>
<comment type="caution">
    <text evidence="1">The sequence shown here is derived from an EMBL/GenBank/DDBJ whole genome shotgun (WGS) entry which is preliminary data.</text>
</comment>
<dbReference type="EMBL" id="MU795307">
    <property type="protein sequence ID" value="KAJ3807421.1"/>
    <property type="molecule type" value="Genomic_DNA"/>
</dbReference>
<evidence type="ECO:0000313" key="2">
    <source>
        <dbReference type="Proteomes" id="UP001163835"/>
    </source>
</evidence>
<proteinExistence type="predicted"/>
<dbReference type="Proteomes" id="UP001163835">
    <property type="component" value="Unassembled WGS sequence"/>
</dbReference>
<gene>
    <name evidence="1" type="ORF">F5876DRAFT_68139</name>
</gene>
<evidence type="ECO:0000313" key="1">
    <source>
        <dbReference type="EMBL" id="KAJ3807421.1"/>
    </source>
</evidence>
<accession>A0ACC1TS61</accession>
<sequence>MYREEREKMVAFYSIDYPDSFELIEGVTMTFKPQVRIVKIRGAPDDDIFRVPSHWHEDHDEIMTIYEGRLKITLGGQTEVYTPESGEVFIPRGVPHSIESFKGEACVASERTNPTEFDKKELFFRNLFAIPGGLASGGLIPMMQVFYHGDGYPAFPIHIALLEKAFVSILGGYIAPSLGYRLKYESLKQL</sequence>